<dbReference type="EMBL" id="GL348720">
    <property type="protein sequence ID" value="EFH40079.1"/>
    <property type="molecule type" value="Genomic_DNA"/>
</dbReference>
<proteinExistence type="predicted"/>
<dbReference type="Proteomes" id="UP000008694">
    <property type="component" value="Unassembled WGS sequence"/>
</dbReference>
<feature type="region of interest" description="Disordered" evidence="1">
    <location>
        <begin position="64"/>
        <end position="182"/>
    </location>
</feature>
<name>D7MU63_ARALL</name>
<evidence type="ECO:0000256" key="1">
    <source>
        <dbReference type="SAM" id="MobiDB-lite"/>
    </source>
</evidence>
<sequence>MQRPKATKTKKKRIGEVMTDVVNLEEAEEAVGDLVQDVQKFGDIAAEEVVGGPVQEVQKFGDVAAEEANGDPDQTVSEKEVANTSQQPAEQVDAQDDDETVEPMAVETDNMNQDSQPVASEPNAREDDSHRTDAGTEMRSTSGLGTPQGDAKLINNDTGKDDSKIQLSHGDPKQAFDRSRNGCHGWCLDLVK</sequence>
<feature type="compositionally biased region" description="Basic and acidic residues" evidence="1">
    <location>
        <begin position="158"/>
        <end position="180"/>
    </location>
</feature>
<dbReference type="HOGENOM" id="CLU_1416937_0_0_1"/>
<reference evidence="3" key="1">
    <citation type="journal article" date="2011" name="Nat. Genet.">
        <title>The Arabidopsis lyrata genome sequence and the basis of rapid genome size change.</title>
        <authorList>
            <person name="Hu T.T."/>
            <person name="Pattyn P."/>
            <person name="Bakker E.G."/>
            <person name="Cao J."/>
            <person name="Cheng J.-F."/>
            <person name="Clark R.M."/>
            <person name="Fahlgren N."/>
            <person name="Fawcett J.A."/>
            <person name="Grimwood J."/>
            <person name="Gundlach H."/>
            <person name="Haberer G."/>
            <person name="Hollister J.D."/>
            <person name="Ossowski S."/>
            <person name="Ottilar R.P."/>
            <person name="Salamov A.A."/>
            <person name="Schneeberger K."/>
            <person name="Spannagl M."/>
            <person name="Wang X."/>
            <person name="Yang L."/>
            <person name="Nasrallah M.E."/>
            <person name="Bergelson J."/>
            <person name="Carrington J.C."/>
            <person name="Gaut B.S."/>
            <person name="Schmutz J."/>
            <person name="Mayer K.F.X."/>
            <person name="Van de Peer Y."/>
            <person name="Grigoriev I.V."/>
            <person name="Nordborg M."/>
            <person name="Weigel D."/>
            <person name="Guo Y.-L."/>
        </authorList>
    </citation>
    <scope>NUCLEOTIDE SEQUENCE [LARGE SCALE GENOMIC DNA]</scope>
    <source>
        <strain evidence="3">cv. MN47</strain>
    </source>
</reference>
<feature type="compositionally biased region" description="Basic and acidic residues" evidence="1">
    <location>
        <begin position="123"/>
        <end position="136"/>
    </location>
</feature>
<organism evidence="3">
    <name type="scientific">Arabidopsis lyrata subsp. lyrata</name>
    <name type="common">Lyre-leaved rock-cress</name>
    <dbReference type="NCBI Taxonomy" id="81972"/>
    <lineage>
        <taxon>Eukaryota</taxon>
        <taxon>Viridiplantae</taxon>
        <taxon>Streptophyta</taxon>
        <taxon>Embryophyta</taxon>
        <taxon>Tracheophyta</taxon>
        <taxon>Spermatophyta</taxon>
        <taxon>Magnoliopsida</taxon>
        <taxon>eudicotyledons</taxon>
        <taxon>Gunneridae</taxon>
        <taxon>Pentapetalae</taxon>
        <taxon>rosids</taxon>
        <taxon>malvids</taxon>
        <taxon>Brassicales</taxon>
        <taxon>Brassicaceae</taxon>
        <taxon>Camelineae</taxon>
        <taxon>Arabidopsis</taxon>
    </lineage>
</organism>
<evidence type="ECO:0000313" key="2">
    <source>
        <dbReference type="EMBL" id="EFH40079.1"/>
    </source>
</evidence>
<evidence type="ECO:0000313" key="3">
    <source>
        <dbReference type="Proteomes" id="UP000008694"/>
    </source>
</evidence>
<dbReference type="Gramene" id="fgenesh1_pg.C_scaffold_8000726">
    <property type="protein sequence ID" value="fgenesh1_pg.C_scaffold_8000726"/>
    <property type="gene ID" value="fgenesh1_pg.C_scaffold_8000726"/>
</dbReference>
<dbReference type="AlphaFoldDB" id="D7MU63"/>
<gene>
    <name evidence="2" type="ORF">ARALYDRAFT_356939</name>
</gene>
<protein>
    <submittedName>
        <fullName evidence="2">Predicted protein</fullName>
    </submittedName>
</protein>
<accession>D7MU63</accession>
<keyword evidence="3" id="KW-1185">Reference proteome</keyword>
<feature type="compositionally biased region" description="Polar residues" evidence="1">
    <location>
        <begin position="109"/>
        <end position="118"/>
    </location>
</feature>